<organism evidence="1 2">
    <name type="scientific">Kibdelosporangium persicum</name>
    <dbReference type="NCBI Taxonomy" id="2698649"/>
    <lineage>
        <taxon>Bacteria</taxon>
        <taxon>Bacillati</taxon>
        <taxon>Actinomycetota</taxon>
        <taxon>Actinomycetes</taxon>
        <taxon>Pseudonocardiales</taxon>
        <taxon>Pseudonocardiaceae</taxon>
        <taxon>Kibdelosporangium</taxon>
    </lineage>
</organism>
<reference evidence="1 2" key="1">
    <citation type="submission" date="2020-01" db="EMBL/GenBank/DDBJ databases">
        <title>Kibdelosporangium persica a novel Actinomycetes from a hot desert in Iran.</title>
        <authorList>
            <person name="Safaei N."/>
            <person name="Zaburannyi N."/>
            <person name="Mueller R."/>
            <person name="Wink J."/>
        </authorList>
    </citation>
    <scope>NUCLEOTIDE SEQUENCE [LARGE SCALE GENOMIC DNA]</scope>
    <source>
        <strain evidence="1 2">4NS15</strain>
    </source>
</reference>
<protein>
    <submittedName>
        <fullName evidence="1">Uncharacterized protein</fullName>
    </submittedName>
</protein>
<dbReference type="EMBL" id="JAAATY010000036">
    <property type="protein sequence ID" value="NRN70308.1"/>
    <property type="molecule type" value="Genomic_DNA"/>
</dbReference>
<keyword evidence="2" id="KW-1185">Reference proteome</keyword>
<proteinExistence type="predicted"/>
<dbReference type="Proteomes" id="UP000763557">
    <property type="component" value="Unassembled WGS sequence"/>
</dbReference>
<gene>
    <name evidence="1" type="ORF">GC106_75730</name>
</gene>
<evidence type="ECO:0000313" key="1">
    <source>
        <dbReference type="EMBL" id="NRN70308.1"/>
    </source>
</evidence>
<dbReference type="RefSeq" id="WP_173141419.1">
    <property type="nucleotide sequence ID" value="NZ_CBCSGW010000035.1"/>
</dbReference>
<accession>A0ABX2FGF2</accession>
<evidence type="ECO:0000313" key="2">
    <source>
        <dbReference type="Proteomes" id="UP000763557"/>
    </source>
</evidence>
<sequence>MIDLGPVLARTAGLRGMTAHRIRVREDGVLTFSLSRPPDDHRWIVWIYSPAWRVESADRVLASARALNGRRLRGTDIEPPSLDTTFRFSTYALRVFPVTAREDSHAWPQWSLRSPDGEVWDIGPGSEWSVR</sequence>
<comment type="caution">
    <text evidence="1">The sequence shown here is derived from an EMBL/GenBank/DDBJ whole genome shotgun (WGS) entry which is preliminary data.</text>
</comment>
<name>A0ABX2FGF2_9PSEU</name>